<sequence>MNLIEFFLSGLEQEAQITRKMLAIVPNDSYNWQPHPKSMTVSQLVSHIAEIPGWINIALTTTELDFATEEKPTQFTNTADAMACLEKCLAESKAQLEAATMEDLDKPWSMRSGDQVYFTLPVSEVIRMSFSQLTHHRAQLGVFLRLLDVRIPGSYGPSADEMMEEVFG</sequence>
<dbReference type="RefSeq" id="WP_173413303.1">
    <property type="nucleotide sequence ID" value="NZ_CP054139.1"/>
</dbReference>
<dbReference type="AlphaFoldDB" id="A0A7D4UJ62"/>
<dbReference type="Pfam" id="PF05163">
    <property type="entry name" value="DinB"/>
    <property type="match status" value="1"/>
</dbReference>
<keyword evidence="2 3" id="KW-0479">Metal-binding</keyword>
<dbReference type="SUPFAM" id="SSF109854">
    <property type="entry name" value="DinB/YfiT-like putative metalloenzymes"/>
    <property type="match status" value="1"/>
</dbReference>
<dbReference type="InterPro" id="IPR007837">
    <property type="entry name" value="DinB"/>
</dbReference>
<accession>A0A7D4UJ62</accession>
<evidence type="ECO:0000256" key="3">
    <source>
        <dbReference type="PIRSR" id="PIRSR607837-1"/>
    </source>
</evidence>
<dbReference type="KEGG" id="mmab:HQ865_02135"/>
<feature type="binding site" evidence="3">
    <location>
        <position position="47"/>
    </location>
    <ligand>
        <name>a divalent metal cation</name>
        <dbReference type="ChEBI" id="CHEBI:60240"/>
    </ligand>
</feature>
<comment type="similarity">
    <text evidence="1">Belongs to the DinB family.</text>
</comment>
<evidence type="ECO:0000313" key="4">
    <source>
        <dbReference type="EMBL" id="QKJ28602.1"/>
    </source>
</evidence>
<keyword evidence="5" id="KW-1185">Reference proteome</keyword>
<proteinExistence type="inferred from homology"/>
<dbReference type="GO" id="GO:0046872">
    <property type="term" value="F:metal ion binding"/>
    <property type="evidence" value="ECO:0007669"/>
    <property type="project" value="UniProtKB-KW"/>
</dbReference>
<name>A0A7D4UJ62_9SPHI</name>
<gene>
    <name evidence="4" type="ORF">HQ865_02135</name>
</gene>
<dbReference type="Proteomes" id="UP000505355">
    <property type="component" value="Chromosome"/>
</dbReference>
<feature type="binding site" evidence="3">
    <location>
        <position position="136"/>
    </location>
    <ligand>
        <name>a divalent metal cation</name>
        <dbReference type="ChEBI" id="CHEBI:60240"/>
    </ligand>
</feature>
<dbReference type="InterPro" id="IPR034660">
    <property type="entry name" value="DinB/YfiT-like"/>
</dbReference>
<evidence type="ECO:0000256" key="2">
    <source>
        <dbReference type="ARBA" id="ARBA00022723"/>
    </source>
</evidence>
<dbReference type="EMBL" id="CP054139">
    <property type="protein sequence ID" value="QKJ28602.1"/>
    <property type="molecule type" value="Genomic_DNA"/>
</dbReference>
<evidence type="ECO:0000256" key="1">
    <source>
        <dbReference type="ARBA" id="ARBA00008635"/>
    </source>
</evidence>
<evidence type="ECO:0000313" key="5">
    <source>
        <dbReference type="Proteomes" id="UP000505355"/>
    </source>
</evidence>
<protein>
    <submittedName>
        <fullName evidence="4">DinB family protein</fullName>
    </submittedName>
</protein>
<dbReference type="Gene3D" id="1.20.120.450">
    <property type="entry name" value="dinb family like domain"/>
    <property type="match status" value="1"/>
</dbReference>
<organism evidence="4 5">
    <name type="scientific">Mucilaginibacter mali</name>
    <dbReference type="NCBI Taxonomy" id="2740462"/>
    <lineage>
        <taxon>Bacteria</taxon>
        <taxon>Pseudomonadati</taxon>
        <taxon>Bacteroidota</taxon>
        <taxon>Sphingobacteriia</taxon>
        <taxon>Sphingobacteriales</taxon>
        <taxon>Sphingobacteriaceae</taxon>
        <taxon>Mucilaginibacter</taxon>
    </lineage>
</organism>
<reference evidence="4 5" key="1">
    <citation type="submission" date="2020-05" db="EMBL/GenBank/DDBJ databases">
        <title>Mucilaginibacter mali sp. nov.</title>
        <authorList>
            <person name="Kim H.S."/>
            <person name="Lee K.C."/>
            <person name="Suh M.K."/>
            <person name="Kim J.-S."/>
            <person name="Han K.-I."/>
            <person name="Eom M.K."/>
            <person name="Shin Y.K."/>
            <person name="Lee J.-S."/>
        </authorList>
    </citation>
    <scope>NUCLEOTIDE SEQUENCE [LARGE SCALE GENOMIC DNA]</scope>
    <source>
        <strain evidence="4 5">G2-14</strain>
    </source>
</reference>